<feature type="transmembrane region" description="Helical" evidence="1">
    <location>
        <begin position="36"/>
        <end position="57"/>
    </location>
</feature>
<protein>
    <submittedName>
        <fullName evidence="4">Restriction endonuclease</fullName>
        <ecNumber evidence="4">3.1.21.-</ecNumber>
    </submittedName>
</protein>
<dbReference type="SUPFAM" id="SSF57783">
    <property type="entry name" value="Zinc beta-ribbon"/>
    <property type="match status" value="1"/>
</dbReference>
<dbReference type="GO" id="GO:0004519">
    <property type="term" value="F:endonuclease activity"/>
    <property type="evidence" value="ECO:0007669"/>
    <property type="project" value="UniProtKB-KW"/>
</dbReference>
<dbReference type="InterPro" id="IPR007560">
    <property type="entry name" value="Restrct_endonuc_IV_Mrr"/>
</dbReference>
<keyword evidence="5" id="KW-1185">Reference proteome</keyword>
<dbReference type="GO" id="GO:0016787">
    <property type="term" value="F:hydrolase activity"/>
    <property type="evidence" value="ECO:0007669"/>
    <property type="project" value="UniProtKB-KW"/>
</dbReference>
<dbReference type="Pfam" id="PF04471">
    <property type="entry name" value="Mrr_cat"/>
    <property type="match status" value="1"/>
</dbReference>
<keyword evidence="1" id="KW-0812">Transmembrane</keyword>
<evidence type="ECO:0000259" key="2">
    <source>
        <dbReference type="Pfam" id="PF01396"/>
    </source>
</evidence>
<keyword evidence="4" id="KW-0255">Endonuclease</keyword>
<feature type="domain" description="Restriction endonuclease type IV Mrr" evidence="3">
    <location>
        <begin position="73"/>
        <end position="182"/>
    </location>
</feature>
<dbReference type="InterPro" id="IPR011856">
    <property type="entry name" value="tRNA_endonuc-like_dom_sf"/>
</dbReference>
<proteinExistence type="predicted"/>
<dbReference type="InterPro" id="IPR052906">
    <property type="entry name" value="Type_IV_Methyl-Rstrct_Enzyme"/>
</dbReference>
<dbReference type="Pfam" id="PF01396">
    <property type="entry name" value="Zn_ribbon_Top1"/>
    <property type="match status" value="1"/>
</dbReference>
<feature type="transmembrane region" description="Helical" evidence="1">
    <location>
        <begin position="12"/>
        <end position="30"/>
    </location>
</feature>
<dbReference type="PANTHER" id="PTHR30015">
    <property type="entry name" value="MRR RESTRICTION SYSTEM PROTEIN"/>
    <property type="match status" value="1"/>
</dbReference>
<organism evidence="4 5">
    <name type="scientific">Alicyclobacillus dauci</name>
    <dbReference type="NCBI Taxonomy" id="1475485"/>
    <lineage>
        <taxon>Bacteria</taxon>
        <taxon>Bacillati</taxon>
        <taxon>Bacillota</taxon>
        <taxon>Bacilli</taxon>
        <taxon>Bacillales</taxon>
        <taxon>Alicyclobacillaceae</taxon>
        <taxon>Alicyclobacillus</taxon>
    </lineage>
</organism>
<dbReference type="SUPFAM" id="SSF52980">
    <property type="entry name" value="Restriction endonuclease-like"/>
    <property type="match status" value="1"/>
</dbReference>
<dbReference type="Proteomes" id="UP001164803">
    <property type="component" value="Chromosome"/>
</dbReference>
<dbReference type="InterPro" id="IPR011335">
    <property type="entry name" value="Restrct_endonuc-II-like"/>
</dbReference>
<keyword evidence="4" id="KW-0540">Nuclease</keyword>
<gene>
    <name evidence="4" type="ORF">NZD86_00150</name>
</gene>
<evidence type="ECO:0000256" key="1">
    <source>
        <dbReference type="SAM" id="Phobius"/>
    </source>
</evidence>
<dbReference type="RefSeq" id="WP_268044465.1">
    <property type="nucleotide sequence ID" value="NZ_CP104064.1"/>
</dbReference>
<sequence>MARRRKNDTFEMLWQGLVVLPALGGFALGVNITHSFGVAAVGAGVGAGIGIGILASVKMAQAEKLKRSGINEVDKMSGRQFEKFLGHLFRSMGYTVKVTRESGDYGADLVIEKSGVRIVVQAKRHKNNVGIKAVQEVQASIAHYKAHQGWVVTNSNFTEAAVNLARSNGVRLIGRKELVDMILNKTDKAQVSTNTGRQPTQQAQPVAQPKETICDKCGKQMVLKRSSLGLAYICKGYPACKNVRHVSG</sequence>
<dbReference type="EC" id="3.1.21.-" evidence="4"/>
<dbReference type="Gene3D" id="3.30.65.10">
    <property type="entry name" value="Bacterial Topoisomerase I, domain 1"/>
    <property type="match status" value="1"/>
</dbReference>
<reference evidence="4" key="1">
    <citation type="submission" date="2022-08" db="EMBL/GenBank/DDBJ databases">
        <title>Alicyclobacillus dauci DSM2870, complete genome.</title>
        <authorList>
            <person name="Wang Q."/>
            <person name="Cai R."/>
            <person name="Wang Z."/>
        </authorList>
    </citation>
    <scope>NUCLEOTIDE SEQUENCE</scope>
    <source>
        <strain evidence="4">DSM 28700</strain>
    </source>
</reference>
<keyword evidence="1" id="KW-0472">Membrane</keyword>
<evidence type="ECO:0000313" key="4">
    <source>
        <dbReference type="EMBL" id="WAH37031.1"/>
    </source>
</evidence>
<evidence type="ECO:0000313" key="5">
    <source>
        <dbReference type="Proteomes" id="UP001164803"/>
    </source>
</evidence>
<keyword evidence="4" id="KW-0378">Hydrolase</keyword>
<accession>A0ABY6Z4A9</accession>
<name>A0ABY6Z4A9_9BACL</name>
<dbReference type="Gene3D" id="3.40.1350.10">
    <property type="match status" value="1"/>
</dbReference>
<keyword evidence="1" id="KW-1133">Transmembrane helix</keyword>
<dbReference type="PANTHER" id="PTHR30015:SF6">
    <property type="entry name" value="SLL1429 PROTEIN"/>
    <property type="match status" value="1"/>
</dbReference>
<dbReference type="EMBL" id="CP104064">
    <property type="protein sequence ID" value="WAH37031.1"/>
    <property type="molecule type" value="Genomic_DNA"/>
</dbReference>
<dbReference type="InterPro" id="IPR013498">
    <property type="entry name" value="Topo_IA_Znf"/>
</dbReference>
<evidence type="ECO:0000259" key="3">
    <source>
        <dbReference type="Pfam" id="PF04471"/>
    </source>
</evidence>
<feature type="domain" description="DNA topoisomerase type IA zn finger" evidence="2">
    <location>
        <begin position="213"/>
        <end position="245"/>
    </location>
</feature>